<proteinExistence type="predicted"/>
<dbReference type="Proteomes" id="UP000014803">
    <property type="component" value="Chromosome"/>
</dbReference>
<accession>S4XR96</accession>
<protein>
    <submittedName>
        <fullName evidence="1">Uncharacterized protein</fullName>
    </submittedName>
</protein>
<sequence>MTRRPIRAAAMLLFFRRREVACAPRPHWHARGRAILVMDARFELGLDSAPAVLSEPFS</sequence>
<dbReference type="PATRIC" id="fig|1254432.3.peg.2500"/>
<dbReference type="AlphaFoldDB" id="S4XR96"/>
<evidence type="ECO:0000313" key="1">
    <source>
        <dbReference type="EMBL" id="AGP35024.1"/>
    </source>
</evidence>
<gene>
    <name evidence="1" type="ORF">SCE1572_11185</name>
</gene>
<dbReference type="STRING" id="1254432.SCE1572_11185"/>
<evidence type="ECO:0000313" key="2">
    <source>
        <dbReference type="Proteomes" id="UP000014803"/>
    </source>
</evidence>
<reference evidence="1 2" key="1">
    <citation type="journal article" date="2013" name="Sci. Rep.">
        <title>Extraordinary expansion of a Sorangium cellulosum genome from an alkaline milieu.</title>
        <authorList>
            <person name="Han K."/>
            <person name="Li Z.F."/>
            <person name="Peng R."/>
            <person name="Zhu L.P."/>
            <person name="Zhou T."/>
            <person name="Wang L.G."/>
            <person name="Li S.G."/>
            <person name="Zhang X.B."/>
            <person name="Hu W."/>
            <person name="Wu Z.H."/>
            <person name="Qin N."/>
            <person name="Li Y.Z."/>
        </authorList>
    </citation>
    <scope>NUCLEOTIDE SEQUENCE [LARGE SCALE GENOMIC DNA]</scope>
    <source>
        <strain evidence="1 2">So0157-2</strain>
    </source>
</reference>
<dbReference type="EMBL" id="CP003969">
    <property type="protein sequence ID" value="AGP35024.1"/>
    <property type="molecule type" value="Genomic_DNA"/>
</dbReference>
<name>S4XR96_SORCE</name>
<dbReference type="HOGENOM" id="CLU_2976898_0_0_7"/>
<dbReference type="KEGG" id="scu:SCE1572_11185"/>
<organism evidence="1 2">
    <name type="scientific">Sorangium cellulosum So0157-2</name>
    <dbReference type="NCBI Taxonomy" id="1254432"/>
    <lineage>
        <taxon>Bacteria</taxon>
        <taxon>Pseudomonadati</taxon>
        <taxon>Myxococcota</taxon>
        <taxon>Polyangia</taxon>
        <taxon>Polyangiales</taxon>
        <taxon>Polyangiaceae</taxon>
        <taxon>Sorangium</taxon>
    </lineage>
</organism>